<dbReference type="Proteomes" id="UP001174909">
    <property type="component" value="Unassembled WGS sequence"/>
</dbReference>
<evidence type="ECO:0000313" key="2">
    <source>
        <dbReference type="EMBL" id="CAI8040114.1"/>
    </source>
</evidence>
<evidence type="ECO:0000259" key="1">
    <source>
        <dbReference type="Pfam" id="PF00291"/>
    </source>
</evidence>
<keyword evidence="3" id="KW-1185">Reference proteome</keyword>
<reference evidence="2" key="1">
    <citation type="submission" date="2023-03" db="EMBL/GenBank/DDBJ databases">
        <authorList>
            <person name="Steffen K."/>
            <person name="Cardenas P."/>
        </authorList>
    </citation>
    <scope>NUCLEOTIDE SEQUENCE</scope>
</reference>
<dbReference type="GO" id="GO:0009069">
    <property type="term" value="P:serine family amino acid metabolic process"/>
    <property type="evidence" value="ECO:0007669"/>
    <property type="project" value="UniProtKB-ARBA"/>
</dbReference>
<dbReference type="InterPro" id="IPR001926">
    <property type="entry name" value="TrpB-like_PALP"/>
</dbReference>
<dbReference type="EMBL" id="CASHTH010003082">
    <property type="protein sequence ID" value="CAI8040114.1"/>
    <property type="molecule type" value="Genomic_DNA"/>
</dbReference>
<evidence type="ECO:0000313" key="3">
    <source>
        <dbReference type="Proteomes" id="UP001174909"/>
    </source>
</evidence>
<accession>A0AA35T2N8</accession>
<dbReference type="Pfam" id="PF00291">
    <property type="entry name" value="PALP"/>
    <property type="match status" value="1"/>
</dbReference>
<comment type="caution">
    <text evidence="2">The sequence shown here is derived from an EMBL/GenBank/DDBJ whole genome shotgun (WGS) entry which is preliminary data.</text>
</comment>
<dbReference type="SUPFAM" id="SSF53686">
    <property type="entry name" value="Tryptophan synthase beta subunit-like PLP-dependent enzymes"/>
    <property type="match status" value="1"/>
</dbReference>
<dbReference type="PANTHER" id="PTHR10314">
    <property type="entry name" value="CYSTATHIONINE BETA-SYNTHASE"/>
    <property type="match status" value="1"/>
</dbReference>
<protein>
    <submittedName>
        <fullName evidence="2">Cysteine synthase 1</fullName>
    </submittedName>
</protein>
<sequence length="159" mass="17427">MYVSLRHGPGVGEYLKTKNPDVQVVLADPQGSVLYNHFTHGKLERSEGSSITEGIGQGRVTQNLNGAPVDRAILVLDSEAVAMTFYLLHEEGFFVGASSGLNVAAAVRVAKDMGPGHTVVTCLCDSGQRYYARLFNREWLKSKDLLDSIPEKYRDSLHC</sequence>
<organism evidence="2 3">
    <name type="scientific">Geodia barretti</name>
    <name type="common">Barrett's horny sponge</name>
    <dbReference type="NCBI Taxonomy" id="519541"/>
    <lineage>
        <taxon>Eukaryota</taxon>
        <taxon>Metazoa</taxon>
        <taxon>Porifera</taxon>
        <taxon>Demospongiae</taxon>
        <taxon>Heteroscleromorpha</taxon>
        <taxon>Tetractinellida</taxon>
        <taxon>Astrophorina</taxon>
        <taxon>Geodiidae</taxon>
        <taxon>Geodia</taxon>
    </lineage>
</organism>
<feature type="domain" description="Tryptophan synthase beta chain-like PALP" evidence="1">
    <location>
        <begin position="10"/>
        <end position="125"/>
    </location>
</feature>
<dbReference type="InterPro" id="IPR050214">
    <property type="entry name" value="Cys_Synth/Cystath_Beta-Synth"/>
</dbReference>
<name>A0AA35T2N8_GEOBA</name>
<dbReference type="InterPro" id="IPR036052">
    <property type="entry name" value="TrpB-like_PALP_sf"/>
</dbReference>
<dbReference type="GO" id="GO:0006534">
    <property type="term" value="P:cysteine metabolic process"/>
    <property type="evidence" value="ECO:0007669"/>
    <property type="project" value="UniProtKB-ARBA"/>
</dbReference>
<dbReference type="AlphaFoldDB" id="A0AA35T2N8"/>
<proteinExistence type="predicted"/>
<dbReference type="GO" id="GO:0044272">
    <property type="term" value="P:sulfur compound biosynthetic process"/>
    <property type="evidence" value="ECO:0007669"/>
    <property type="project" value="UniProtKB-ARBA"/>
</dbReference>
<gene>
    <name evidence="2" type="ORF">GBAR_LOCUS22354</name>
</gene>
<dbReference type="Gene3D" id="3.40.50.1100">
    <property type="match status" value="1"/>
</dbReference>